<dbReference type="AlphaFoldDB" id="A0A9W3JGF6"/>
<gene>
    <name evidence="1" type="ORF">BTG_11025</name>
</gene>
<name>A0A9W3JGF6_BACTU</name>
<dbReference type="Proteomes" id="UP000005259">
    <property type="component" value="Chromosome"/>
</dbReference>
<accession>A0A9W3JGF6</accession>
<evidence type="ECO:0000313" key="1">
    <source>
        <dbReference type="EMBL" id="AFQ15667.1"/>
    </source>
</evidence>
<protein>
    <submittedName>
        <fullName evidence="1">Uncharacterized protein</fullName>
    </submittedName>
</protein>
<proteinExistence type="predicted"/>
<organism evidence="1 2">
    <name type="scientific">Bacillus thuringiensis HD-771</name>
    <dbReference type="NCBI Taxonomy" id="1218175"/>
    <lineage>
        <taxon>Bacteria</taxon>
        <taxon>Bacillati</taxon>
        <taxon>Bacillota</taxon>
        <taxon>Bacilli</taxon>
        <taxon>Bacillales</taxon>
        <taxon>Bacillaceae</taxon>
        <taxon>Bacillus</taxon>
        <taxon>Bacillus cereus group</taxon>
    </lineage>
</organism>
<evidence type="ECO:0000313" key="2">
    <source>
        <dbReference type="Proteomes" id="UP000005259"/>
    </source>
</evidence>
<dbReference type="KEGG" id="bti:BTG_11025"/>
<sequence length="152" mass="17973">MLSSSEQGHLIESIWKYLIYTEMAKQYFDYLEDQPLHLQKTEDENHFIDFVKQNERYINADFTLRLENIVSSLNSLEQADSMEQQCLKVSEFLHDKMIRLLRDRLGVLFHKKEKVSILIDNLDKGWNDNANLEHLSKLLFGLLNVILELLTT</sequence>
<dbReference type="EMBL" id="CP003752">
    <property type="protein sequence ID" value="AFQ15667.1"/>
    <property type="molecule type" value="Genomic_DNA"/>
</dbReference>
<reference evidence="1 2" key="1">
    <citation type="submission" date="2012-08" db="EMBL/GenBank/DDBJ databases">
        <authorList>
            <person name="Doggett N."/>
            <person name="Teshima H."/>
            <person name="Bruce D."/>
            <person name="Detter J.C."/>
            <person name="Johnson S.L."/>
            <person name="Han C."/>
        </authorList>
    </citation>
    <scope>NUCLEOTIDE SEQUENCE [LARGE SCALE GENOMIC DNA]</scope>
    <source>
        <strain evidence="1 2">HD-771</strain>
    </source>
</reference>